<evidence type="ECO:0000259" key="2">
    <source>
        <dbReference type="PROSITE" id="PS50026"/>
    </source>
</evidence>
<dbReference type="PROSITE" id="PS50026">
    <property type="entry name" value="EGF_3"/>
    <property type="match status" value="1"/>
</dbReference>
<organism evidence="3 4">
    <name type="scientific">Rotaria socialis</name>
    <dbReference type="NCBI Taxonomy" id="392032"/>
    <lineage>
        <taxon>Eukaryota</taxon>
        <taxon>Metazoa</taxon>
        <taxon>Spiralia</taxon>
        <taxon>Gnathifera</taxon>
        <taxon>Rotifera</taxon>
        <taxon>Eurotatoria</taxon>
        <taxon>Bdelloidea</taxon>
        <taxon>Philodinida</taxon>
        <taxon>Philodinidae</taxon>
        <taxon>Rotaria</taxon>
    </lineage>
</organism>
<evidence type="ECO:0000313" key="3">
    <source>
        <dbReference type="EMBL" id="CAF4495991.1"/>
    </source>
</evidence>
<gene>
    <name evidence="3" type="ORF">QYT958_LOCUS4275</name>
</gene>
<evidence type="ECO:0000256" key="1">
    <source>
        <dbReference type="PROSITE-ProRule" id="PRU00076"/>
    </source>
</evidence>
<accession>A0A820V4Z1</accession>
<evidence type="ECO:0000313" key="4">
    <source>
        <dbReference type="Proteomes" id="UP000663848"/>
    </source>
</evidence>
<dbReference type="Proteomes" id="UP000663848">
    <property type="component" value="Unassembled WGS sequence"/>
</dbReference>
<feature type="domain" description="EGF-like" evidence="2">
    <location>
        <begin position="8"/>
        <end position="47"/>
    </location>
</feature>
<keyword evidence="1" id="KW-1015">Disulfide bond</keyword>
<comment type="caution">
    <text evidence="3">The sequence shown here is derived from an EMBL/GenBank/DDBJ whole genome shotgun (WGS) entry which is preliminary data.</text>
</comment>
<name>A0A820V4Z1_9BILA</name>
<dbReference type="EMBL" id="CAJOBR010000322">
    <property type="protein sequence ID" value="CAF4495991.1"/>
    <property type="molecule type" value="Genomic_DNA"/>
</dbReference>
<sequence>MSMFIEDNGNLCYWIHCANGNVCEKPQNSTALFKCQCQFDFTGRLCEDRITCLKTPVAIGLFPFDRKTP</sequence>
<proteinExistence type="predicted"/>
<dbReference type="PROSITE" id="PS00022">
    <property type="entry name" value="EGF_1"/>
    <property type="match status" value="1"/>
</dbReference>
<dbReference type="InterPro" id="IPR000742">
    <property type="entry name" value="EGF"/>
</dbReference>
<keyword evidence="1" id="KW-0245">EGF-like domain</keyword>
<protein>
    <recommendedName>
        <fullName evidence="2">EGF-like domain-containing protein</fullName>
    </recommendedName>
</protein>
<reference evidence="3" key="1">
    <citation type="submission" date="2021-02" db="EMBL/GenBank/DDBJ databases">
        <authorList>
            <person name="Nowell W R."/>
        </authorList>
    </citation>
    <scope>NUCLEOTIDE SEQUENCE</scope>
</reference>
<dbReference type="Gene3D" id="2.10.25.10">
    <property type="entry name" value="Laminin"/>
    <property type="match status" value="1"/>
</dbReference>
<comment type="caution">
    <text evidence="1">Lacks conserved residue(s) required for the propagation of feature annotation.</text>
</comment>
<dbReference type="SUPFAM" id="SSF57196">
    <property type="entry name" value="EGF/Laminin"/>
    <property type="match status" value="1"/>
</dbReference>
<dbReference type="AlphaFoldDB" id="A0A820V4Z1"/>
<feature type="disulfide bond" evidence="1">
    <location>
        <begin position="37"/>
        <end position="46"/>
    </location>
</feature>